<gene>
    <name evidence="3" type="ORF">QC761_704025</name>
</gene>
<evidence type="ECO:0000313" key="3">
    <source>
        <dbReference type="EMBL" id="KAK4638840.1"/>
    </source>
</evidence>
<feature type="compositionally biased region" description="Basic and acidic residues" evidence="2">
    <location>
        <begin position="106"/>
        <end position="124"/>
    </location>
</feature>
<evidence type="ECO:0000256" key="2">
    <source>
        <dbReference type="SAM" id="MobiDB-lite"/>
    </source>
</evidence>
<feature type="coiled-coil region" evidence="1">
    <location>
        <begin position="70"/>
        <end position="97"/>
    </location>
</feature>
<evidence type="ECO:0000256" key="1">
    <source>
        <dbReference type="SAM" id="Coils"/>
    </source>
</evidence>
<keyword evidence="4" id="KW-1185">Reference proteome</keyword>
<dbReference type="EMBL" id="JAFFGZ010000009">
    <property type="protein sequence ID" value="KAK4638840.1"/>
    <property type="molecule type" value="Genomic_DNA"/>
</dbReference>
<dbReference type="GeneID" id="87901459"/>
<keyword evidence="1" id="KW-0175">Coiled coil</keyword>
<evidence type="ECO:0000313" key="4">
    <source>
        <dbReference type="Proteomes" id="UP001322138"/>
    </source>
</evidence>
<protein>
    <submittedName>
        <fullName evidence="3">Uncharacterized protein</fullName>
    </submittedName>
</protein>
<name>A0ABR0F777_9PEZI</name>
<accession>A0ABR0F777</accession>
<feature type="region of interest" description="Disordered" evidence="2">
    <location>
        <begin position="106"/>
        <end position="137"/>
    </location>
</feature>
<proteinExistence type="predicted"/>
<dbReference type="Proteomes" id="UP001322138">
    <property type="component" value="Unassembled WGS sequence"/>
</dbReference>
<organism evidence="3 4">
    <name type="scientific">Podospora bellae-mahoneyi</name>
    <dbReference type="NCBI Taxonomy" id="2093777"/>
    <lineage>
        <taxon>Eukaryota</taxon>
        <taxon>Fungi</taxon>
        <taxon>Dikarya</taxon>
        <taxon>Ascomycota</taxon>
        <taxon>Pezizomycotina</taxon>
        <taxon>Sordariomycetes</taxon>
        <taxon>Sordariomycetidae</taxon>
        <taxon>Sordariales</taxon>
        <taxon>Podosporaceae</taxon>
        <taxon>Podospora</taxon>
    </lineage>
</organism>
<reference evidence="3 4" key="1">
    <citation type="journal article" date="2023" name="bioRxiv">
        <title>High-quality genome assemblies of four members of thePodospora anserinaspecies complex.</title>
        <authorList>
            <person name="Ament-Velasquez S.L."/>
            <person name="Vogan A.A."/>
            <person name="Wallerman O."/>
            <person name="Hartmann F."/>
            <person name="Gautier V."/>
            <person name="Silar P."/>
            <person name="Giraud T."/>
            <person name="Johannesson H."/>
        </authorList>
    </citation>
    <scope>NUCLEOTIDE SEQUENCE [LARGE SCALE GENOMIC DNA]</scope>
    <source>
        <strain evidence="3 4">CBS 112042</strain>
    </source>
</reference>
<comment type="caution">
    <text evidence="3">The sequence shown here is derived from an EMBL/GenBank/DDBJ whole genome shotgun (WGS) entry which is preliminary data.</text>
</comment>
<dbReference type="RefSeq" id="XP_062727816.1">
    <property type="nucleotide sequence ID" value="XM_062881977.1"/>
</dbReference>
<sequence length="137" mass="15858">MSETDSNQQLEVYTKPEGGFFSLTSITEAYKKALSVAYPATKDIADEFSGRIPEIVNKARQRVSDLVFIVQELKWEIEQARRTIVETNDKLHALLNQEEIKDDPLEWDIEEQKKNIDGPPEKPTKRYYTPKNQEELA</sequence>